<feature type="domain" description="Glycosyl hydrolase family 36 C-terminal" evidence="8">
    <location>
        <begin position="623"/>
        <end position="697"/>
    </location>
</feature>
<evidence type="ECO:0000313" key="10">
    <source>
        <dbReference type="EMBL" id="RAP77010.1"/>
    </source>
</evidence>
<dbReference type="Gene3D" id="2.60.40.1180">
    <property type="entry name" value="Golgi alpha-mannosidase II"/>
    <property type="match status" value="1"/>
</dbReference>
<feature type="binding site" evidence="7">
    <location>
        <begin position="450"/>
        <end position="454"/>
    </location>
    <ligand>
        <name>substrate</name>
    </ligand>
</feature>
<dbReference type="Pfam" id="PF16875">
    <property type="entry name" value="Glyco_hydro_36N"/>
    <property type="match status" value="1"/>
</dbReference>
<accession>A0A328U2T8</accession>
<evidence type="ECO:0000256" key="4">
    <source>
        <dbReference type="ARBA" id="ARBA00023295"/>
    </source>
</evidence>
<dbReference type="SUPFAM" id="SSF51445">
    <property type="entry name" value="(Trans)glycosidases"/>
    <property type="match status" value="1"/>
</dbReference>
<evidence type="ECO:0000256" key="2">
    <source>
        <dbReference type="ARBA" id="ARBA00012755"/>
    </source>
</evidence>
<dbReference type="InterPro" id="IPR031704">
    <property type="entry name" value="Glyco_hydro_36_N"/>
</dbReference>
<dbReference type="InterPro" id="IPR031705">
    <property type="entry name" value="Glyco_hydro_36_C"/>
</dbReference>
<feature type="binding site" evidence="7">
    <location>
        <position position="522"/>
    </location>
    <ligand>
        <name>substrate</name>
    </ligand>
</feature>
<feature type="active site" description="Nucleophile" evidence="6">
    <location>
        <position position="452"/>
    </location>
</feature>
<evidence type="ECO:0000256" key="5">
    <source>
        <dbReference type="PIRNR" id="PIRNR005536"/>
    </source>
</evidence>
<reference evidence="10 11" key="1">
    <citation type="submission" date="2018-06" db="EMBL/GenBank/DDBJ databases">
        <title>Paenibacillus montanisoli sp. nov., isolated from mountain area soil.</title>
        <authorList>
            <person name="Wu M."/>
        </authorList>
    </citation>
    <scope>NUCLEOTIDE SEQUENCE [LARGE SCALE GENOMIC DNA]</scope>
    <source>
        <strain evidence="10 11">RA17</strain>
    </source>
</reference>
<dbReference type="FunFam" id="3.20.20.70:FF:000118">
    <property type="entry name" value="Alpha-galactosidase"/>
    <property type="match status" value="1"/>
</dbReference>
<dbReference type="GO" id="GO:0004557">
    <property type="term" value="F:alpha-galactosidase activity"/>
    <property type="evidence" value="ECO:0007669"/>
    <property type="project" value="UniProtKB-UniRule"/>
</dbReference>
<dbReference type="GO" id="GO:0016052">
    <property type="term" value="P:carbohydrate catabolic process"/>
    <property type="evidence" value="ECO:0007669"/>
    <property type="project" value="InterPro"/>
</dbReference>
<dbReference type="InterPro" id="IPR002252">
    <property type="entry name" value="Glyco_hydro_36"/>
</dbReference>
<dbReference type="InterPro" id="IPR013785">
    <property type="entry name" value="Aldolase_TIM"/>
</dbReference>
<feature type="binding site" evidence="7">
    <location>
        <begin position="340"/>
        <end position="341"/>
    </location>
    <ligand>
        <name>substrate</name>
    </ligand>
</feature>
<dbReference type="RefSeq" id="WP_112880008.1">
    <property type="nucleotide sequence ID" value="NZ_QLUW01000001.1"/>
</dbReference>
<evidence type="ECO:0000259" key="9">
    <source>
        <dbReference type="Pfam" id="PF16875"/>
    </source>
</evidence>
<proteinExistence type="inferred from homology"/>
<feature type="domain" description="Glycosyl hydrolase family 36 N-terminal" evidence="9">
    <location>
        <begin position="29"/>
        <end position="259"/>
    </location>
</feature>
<dbReference type="Gene3D" id="3.20.20.70">
    <property type="entry name" value="Aldolase class I"/>
    <property type="match status" value="1"/>
</dbReference>
<sequence>MIRFDEQRSIWVMETNTAAYAIGLCETGTVNHVYFGEKLPFLSDYPCAEIEAKYPYTLGSELSAEEFMGWSKAKYTEPCLKATFADQVRDAVLEYRSWSVTADTLTIVLKDQHYPLSVQLSYKLYEDLDIIERTAVIVNEAEYSITLEAVLSGSTFVPKNRNYRLGYLTGKWVGETQFDQMMLPTTKVVLESRRGTTSHFANPFYTLDPDGLATEMSGEVYFGALAFSGNWKITLERDHFGLLKVSAGVNDFDFCWDLKPQSSFVTPSFYIGYSNAGFGEASRKLHQLQLEHLLPAPARSELRKVLYNSWDATYFDFNEELQSKLAKEAASIGVELFVIDDGWFGKRMNDKAGLGDWYVNSDKFPRGLNSLIEKVNALGMDFGLWVEPEMVNPDSDLYRAHPEWVYHFPTRQRTEIRNQLVLNLAREDVRHYIYSFMDELLSKHPITFIKWDMNRNFSEPGYPEAPVSEQREIWVRHALGVYEIVKRLKERHPDVLFQSCSGGGGRVDLGIIQYFDQVWTSDNTDAYDRLRIQEGFSFAYCAKIMEAWVSDEVHPLNQRKLSLKYRFHSAMMGNLGIGVNLTKWSDSERAEARELIELYKRIRPTVQHGDQYRLLSPRDNEVSATMYVNRSKNEAVVFAFLRSNSYGNTLPKLRLAGLEDHALYSVEGEMQAVSGKALKQIGIKLNLVGDYDSTVIRICKVG</sequence>
<evidence type="ECO:0000259" key="8">
    <source>
        <dbReference type="Pfam" id="PF16874"/>
    </source>
</evidence>
<dbReference type="AlphaFoldDB" id="A0A328U2T8"/>
<dbReference type="Proteomes" id="UP000249260">
    <property type="component" value="Unassembled WGS sequence"/>
</dbReference>
<comment type="caution">
    <text evidence="10">The sequence shown here is derived from an EMBL/GenBank/DDBJ whole genome shotgun (WGS) entry which is preliminary data.</text>
</comment>
<keyword evidence="3 5" id="KW-0378">Hydrolase</keyword>
<name>A0A328U2T8_9BACL</name>
<gene>
    <name evidence="10" type="ORF">DL346_00435</name>
</gene>
<dbReference type="PIRSF" id="PIRSF005536">
    <property type="entry name" value="Agal"/>
    <property type="match status" value="1"/>
</dbReference>
<evidence type="ECO:0000256" key="6">
    <source>
        <dbReference type="PIRSR" id="PIRSR005536-1"/>
    </source>
</evidence>
<keyword evidence="11" id="KW-1185">Reference proteome</keyword>
<feature type="active site" description="Proton donor" evidence="6">
    <location>
        <position position="522"/>
    </location>
</feature>
<comment type="catalytic activity">
    <reaction evidence="1 5">
        <text>Hydrolysis of terminal, non-reducing alpha-D-galactose residues in alpha-D-galactosides, including galactose oligosaccharides, galactomannans and galactolipids.</text>
        <dbReference type="EC" id="3.2.1.22"/>
    </reaction>
</comment>
<dbReference type="InterPro" id="IPR013780">
    <property type="entry name" value="Glyco_hydro_b"/>
</dbReference>
<feature type="binding site" evidence="7">
    <location>
        <position position="172"/>
    </location>
    <ligand>
        <name>substrate</name>
    </ligand>
</feature>
<dbReference type="EMBL" id="QLUW01000001">
    <property type="protein sequence ID" value="RAP77010.1"/>
    <property type="molecule type" value="Genomic_DNA"/>
</dbReference>
<evidence type="ECO:0000256" key="3">
    <source>
        <dbReference type="ARBA" id="ARBA00022801"/>
    </source>
</evidence>
<dbReference type="PRINTS" id="PR00743">
    <property type="entry name" value="GLHYDRLASE36"/>
</dbReference>
<organism evidence="10 11">
    <name type="scientific">Paenibacillus montanisoli</name>
    <dbReference type="NCBI Taxonomy" id="2081970"/>
    <lineage>
        <taxon>Bacteria</taxon>
        <taxon>Bacillati</taxon>
        <taxon>Bacillota</taxon>
        <taxon>Bacilli</taxon>
        <taxon>Bacillales</taxon>
        <taxon>Paenibacillaceae</taxon>
        <taxon>Paenibacillus</taxon>
    </lineage>
</organism>
<dbReference type="InterPro" id="IPR017853">
    <property type="entry name" value="GH"/>
</dbReference>
<keyword evidence="4 5" id="KW-0326">Glycosidase</keyword>
<dbReference type="PANTHER" id="PTHR43053">
    <property type="entry name" value="GLYCOSIDASE FAMILY 31"/>
    <property type="match status" value="1"/>
</dbReference>
<dbReference type="PANTHER" id="PTHR43053:SF3">
    <property type="entry name" value="ALPHA-GALACTOSIDASE C-RELATED"/>
    <property type="match status" value="1"/>
</dbReference>
<dbReference type="InterPro" id="IPR050985">
    <property type="entry name" value="Alpha-glycosidase_related"/>
</dbReference>
<feature type="binding site" evidence="7">
    <location>
        <position position="500"/>
    </location>
    <ligand>
        <name>substrate</name>
    </ligand>
</feature>
<dbReference type="Pfam" id="PF02065">
    <property type="entry name" value="Melibiase"/>
    <property type="match status" value="1"/>
</dbReference>
<comment type="similarity">
    <text evidence="5">Belongs to the glycosyl hydrolase.</text>
</comment>
<evidence type="ECO:0000313" key="11">
    <source>
        <dbReference type="Proteomes" id="UP000249260"/>
    </source>
</evidence>
<dbReference type="CDD" id="cd14791">
    <property type="entry name" value="GH36"/>
    <property type="match status" value="1"/>
</dbReference>
<dbReference type="EC" id="3.2.1.22" evidence="2 5"/>
<dbReference type="Gene3D" id="2.70.98.60">
    <property type="entry name" value="alpha-galactosidase from lactobacil brevis"/>
    <property type="match status" value="1"/>
</dbReference>
<evidence type="ECO:0000256" key="1">
    <source>
        <dbReference type="ARBA" id="ARBA00001255"/>
    </source>
</evidence>
<dbReference type="OrthoDB" id="9758822at2"/>
<dbReference type="Pfam" id="PF16874">
    <property type="entry name" value="Glyco_hydro_36C"/>
    <property type="match status" value="1"/>
</dbReference>
<dbReference type="InterPro" id="IPR038417">
    <property type="entry name" value="Alpga-gal_N_sf"/>
</dbReference>
<evidence type="ECO:0000256" key="7">
    <source>
        <dbReference type="PIRSR" id="PIRSR005536-2"/>
    </source>
</evidence>
<protein>
    <recommendedName>
        <fullName evidence="2 5">Alpha-galactosidase</fullName>
        <ecNumber evidence="2 5">3.2.1.22</ecNumber>
    </recommendedName>
</protein>
<feature type="binding site" evidence="7">
    <location>
        <position position="417"/>
    </location>
    <ligand>
        <name>substrate</name>
    </ligand>
</feature>